<gene>
    <name evidence="12" type="ORF">DQK91_17380</name>
</gene>
<evidence type="ECO:0000256" key="10">
    <source>
        <dbReference type="SAM" id="SignalP"/>
    </source>
</evidence>
<sequence>MRIRRATILTAILLVVLCVPTAHAAKLAVKSSLVMDLGTGRVLYEQDADRRIAPASLTKIMTLYVLNEMLQQGKASTKDIITVSRRADDTGGSTMNLKAGEKVTLGEVMRGMAIASGNDGCIAVAEHFGGIKKWVAKMNAKARELGMTNTTFKNPNGLPAEGQLTSARDMMRLAVSYIRRFPNTLQTMHCKTSYTHNGYTRRNSNRLLGKCDGVDGLKTGYVRASGFNIVATAKRNGRRIIAVVLGGKSWRIRNRETEKILDASFAAVQSGRTYVALGDGPAVPDVEPAEKVLASGADVIYSLQESSWRNKVDAKKRAASLEKRGFDASIATVNLGSKGTWHRVMIGVFKNLSEARQYKSAIAAKYEMGYTLILKTANPYAGETQTGG</sequence>
<dbReference type="InterPro" id="IPR001967">
    <property type="entry name" value="Peptidase_S11_N"/>
</dbReference>
<feature type="signal peptide" evidence="10">
    <location>
        <begin position="1"/>
        <end position="24"/>
    </location>
</feature>
<keyword evidence="4" id="KW-0133">Cell shape</keyword>
<feature type="chain" id="PRO_5026917985" evidence="10">
    <location>
        <begin position="25"/>
        <end position="388"/>
    </location>
</feature>
<dbReference type="PANTHER" id="PTHR21581:SF6">
    <property type="entry name" value="TRAFFICKING PROTEIN PARTICLE COMPLEX SUBUNIT 12"/>
    <property type="match status" value="1"/>
</dbReference>
<dbReference type="SUPFAM" id="SSF110997">
    <property type="entry name" value="Sporulation related repeat"/>
    <property type="match status" value="1"/>
</dbReference>
<evidence type="ECO:0000259" key="11">
    <source>
        <dbReference type="PROSITE" id="PS51724"/>
    </source>
</evidence>
<keyword evidence="12" id="KW-0645">Protease</keyword>
<dbReference type="Proteomes" id="UP000434052">
    <property type="component" value="Unassembled WGS sequence"/>
</dbReference>
<dbReference type="AlphaFoldDB" id="A0A6P1ZC24"/>
<keyword evidence="5" id="KW-0573">Peptidoglycan synthesis</keyword>
<dbReference type="InterPro" id="IPR018044">
    <property type="entry name" value="Peptidase_S11"/>
</dbReference>
<evidence type="ECO:0000256" key="6">
    <source>
        <dbReference type="ARBA" id="ARBA00023316"/>
    </source>
</evidence>
<evidence type="ECO:0000256" key="8">
    <source>
        <dbReference type="PIRSR" id="PIRSR618044-2"/>
    </source>
</evidence>
<evidence type="ECO:0000256" key="4">
    <source>
        <dbReference type="ARBA" id="ARBA00022960"/>
    </source>
</evidence>
<evidence type="ECO:0000256" key="2">
    <source>
        <dbReference type="ARBA" id="ARBA00022729"/>
    </source>
</evidence>
<reference evidence="12 13" key="1">
    <citation type="submission" date="2018-06" db="EMBL/GenBank/DDBJ databases">
        <title>Complete genome of Desulfovibrio marinus P48SEP.</title>
        <authorList>
            <person name="Crispim J.S."/>
            <person name="Vidigal P.M.P."/>
            <person name="Silva L.C.F."/>
            <person name="Araujo L.C."/>
            <person name="Laguardia C.N."/>
            <person name="Dias R.S."/>
            <person name="Sousa M.P."/>
            <person name="Paula S.O."/>
            <person name="Silva C."/>
        </authorList>
    </citation>
    <scope>NUCLEOTIDE SEQUENCE [LARGE SCALE GENOMIC DNA]</scope>
    <source>
        <strain evidence="12 13">P48SEP</strain>
    </source>
</reference>
<feature type="binding site" evidence="8">
    <location>
        <position position="218"/>
    </location>
    <ligand>
        <name>substrate</name>
    </ligand>
</feature>
<dbReference type="EMBL" id="QMIF01000014">
    <property type="protein sequence ID" value="TVM31710.1"/>
    <property type="molecule type" value="Genomic_DNA"/>
</dbReference>
<evidence type="ECO:0000313" key="12">
    <source>
        <dbReference type="EMBL" id="TVM31710.1"/>
    </source>
</evidence>
<evidence type="ECO:0000256" key="7">
    <source>
        <dbReference type="PIRSR" id="PIRSR618044-1"/>
    </source>
</evidence>
<organism evidence="12 13">
    <name type="scientific">Oceanidesulfovibrio marinus</name>
    <dbReference type="NCBI Taxonomy" id="370038"/>
    <lineage>
        <taxon>Bacteria</taxon>
        <taxon>Pseudomonadati</taxon>
        <taxon>Thermodesulfobacteriota</taxon>
        <taxon>Desulfovibrionia</taxon>
        <taxon>Desulfovibrionales</taxon>
        <taxon>Desulfovibrionaceae</taxon>
        <taxon>Oceanidesulfovibrio</taxon>
    </lineage>
</organism>
<feature type="active site" evidence="7">
    <location>
        <position position="116"/>
    </location>
</feature>
<keyword evidence="6" id="KW-0961">Cell wall biogenesis/degradation</keyword>
<comment type="caution">
    <text evidence="12">The sequence shown here is derived from an EMBL/GenBank/DDBJ whole genome shotgun (WGS) entry which is preliminary data.</text>
</comment>
<feature type="active site" description="Acyl-ester intermediate" evidence="7">
    <location>
        <position position="56"/>
    </location>
</feature>
<dbReference type="GO" id="GO:0009252">
    <property type="term" value="P:peptidoglycan biosynthetic process"/>
    <property type="evidence" value="ECO:0007669"/>
    <property type="project" value="UniProtKB-KW"/>
</dbReference>
<dbReference type="OrthoDB" id="9795979at2"/>
<dbReference type="SUPFAM" id="SSF56601">
    <property type="entry name" value="beta-lactamase/transpeptidase-like"/>
    <property type="match status" value="1"/>
</dbReference>
<dbReference type="InterPro" id="IPR036680">
    <property type="entry name" value="SPOR-like_sf"/>
</dbReference>
<feature type="domain" description="SPOR" evidence="11">
    <location>
        <begin position="295"/>
        <end position="377"/>
    </location>
</feature>
<dbReference type="PRINTS" id="PR00725">
    <property type="entry name" value="DADACBPTASE1"/>
</dbReference>
<dbReference type="Gene3D" id="3.30.70.1070">
    <property type="entry name" value="Sporulation related repeat"/>
    <property type="match status" value="1"/>
</dbReference>
<dbReference type="Gene3D" id="3.40.710.10">
    <property type="entry name" value="DD-peptidase/beta-lactamase superfamily"/>
    <property type="match status" value="1"/>
</dbReference>
<evidence type="ECO:0000313" key="13">
    <source>
        <dbReference type="Proteomes" id="UP000434052"/>
    </source>
</evidence>
<feature type="active site" description="Proton acceptor" evidence="7">
    <location>
        <position position="59"/>
    </location>
</feature>
<dbReference type="Pfam" id="PF05036">
    <property type="entry name" value="SPOR"/>
    <property type="match status" value="1"/>
</dbReference>
<dbReference type="PROSITE" id="PS51724">
    <property type="entry name" value="SPOR"/>
    <property type="match status" value="1"/>
</dbReference>
<keyword evidence="12" id="KW-0121">Carboxypeptidase</keyword>
<evidence type="ECO:0000256" key="3">
    <source>
        <dbReference type="ARBA" id="ARBA00022801"/>
    </source>
</evidence>
<evidence type="ECO:0000256" key="9">
    <source>
        <dbReference type="RuleBase" id="RU004016"/>
    </source>
</evidence>
<evidence type="ECO:0000256" key="5">
    <source>
        <dbReference type="ARBA" id="ARBA00022984"/>
    </source>
</evidence>
<dbReference type="GO" id="GO:0006508">
    <property type="term" value="P:proteolysis"/>
    <property type="evidence" value="ECO:0007669"/>
    <property type="project" value="InterPro"/>
</dbReference>
<dbReference type="GO" id="GO:0009002">
    <property type="term" value="F:serine-type D-Ala-D-Ala carboxypeptidase activity"/>
    <property type="evidence" value="ECO:0007669"/>
    <property type="project" value="InterPro"/>
</dbReference>
<keyword evidence="3" id="KW-0378">Hydrolase</keyword>
<name>A0A6P1ZC24_9BACT</name>
<dbReference type="Pfam" id="PF00768">
    <property type="entry name" value="Peptidase_S11"/>
    <property type="match status" value="1"/>
</dbReference>
<keyword evidence="2 10" id="KW-0732">Signal</keyword>
<comment type="similarity">
    <text evidence="1 9">Belongs to the peptidase S11 family.</text>
</comment>
<dbReference type="InterPro" id="IPR012338">
    <property type="entry name" value="Beta-lactam/transpept-like"/>
</dbReference>
<evidence type="ECO:0000256" key="1">
    <source>
        <dbReference type="ARBA" id="ARBA00007164"/>
    </source>
</evidence>
<dbReference type="GO" id="GO:0008360">
    <property type="term" value="P:regulation of cell shape"/>
    <property type="evidence" value="ECO:0007669"/>
    <property type="project" value="UniProtKB-KW"/>
</dbReference>
<dbReference type="PANTHER" id="PTHR21581">
    <property type="entry name" value="D-ALANYL-D-ALANINE CARBOXYPEPTIDASE"/>
    <property type="match status" value="1"/>
</dbReference>
<dbReference type="GO" id="GO:0042834">
    <property type="term" value="F:peptidoglycan binding"/>
    <property type="evidence" value="ECO:0007669"/>
    <property type="project" value="InterPro"/>
</dbReference>
<dbReference type="InterPro" id="IPR007730">
    <property type="entry name" value="SPOR-like_dom"/>
</dbReference>
<dbReference type="RefSeq" id="WP_144306668.1">
    <property type="nucleotide sequence ID" value="NZ_QMIF01000014.1"/>
</dbReference>
<accession>A0A6P1ZC24</accession>
<protein>
    <submittedName>
        <fullName evidence="12">D-alanyl-D-alanine carboxypeptidase</fullName>
    </submittedName>
</protein>
<dbReference type="GO" id="GO:0071555">
    <property type="term" value="P:cell wall organization"/>
    <property type="evidence" value="ECO:0007669"/>
    <property type="project" value="UniProtKB-KW"/>
</dbReference>
<proteinExistence type="inferred from homology"/>